<dbReference type="SUPFAM" id="SSF48439">
    <property type="entry name" value="Protein prenylyltransferase"/>
    <property type="match status" value="1"/>
</dbReference>
<dbReference type="GO" id="GO:0005965">
    <property type="term" value="C:protein farnesyltransferase complex"/>
    <property type="evidence" value="ECO:0007669"/>
    <property type="project" value="TreeGrafter"/>
</dbReference>
<dbReference type="PANTHER" id="PTHR11129">
    <property type="entry name" value="PROTEIN FARNESYLTRANSFERASE ALPHA SUBUNIT/RAB GERANYLGERANYL TRANSFERASE ALPHA SUBUNIT"/>
    <property type="match status" value="1"/>
</dbReference>
<dbReference type="Proteomes" id="UP000315496">
    <property type="component" value="Chromosome 4"/>
</dbReference>
<organism evidence="1 2">
    <name type="scientific">Giardia muris</name>
    <dbReference type="NCBI Taxonomy" id="5742"/>
    <lineage>
        <taxon>Eukaryota</taxon>
        <taxon>Metamonada</taxon>
        <taxon>Diplomonadida</taxon>
        <taxon>Hexamitidae</taxon>
        <taxon>Giardiinae</taxon>
        <taxon>Giardia</taxon>
    </lineage>
</organism>
<dbReference type="EMBL" id="VDLU01000004">
    <property type="protein sequence ID" value="TNJ27244.1"/>
    <property type="molecule type" value="Genomic_DNA"/>
</dbReference>
<comment type="caution">
    <text evidence="1">The sequence shown here is derived from an EMBL/GenBank/DDBJ whole genome shotgun (WGS) entry which is preliminary data.</text>
</comment>
<reference evidence="1 2" key="1">
    <citation type="submission" date="2019-05" db="EMBL/GenBank/DDBJ databases">
        <title>The compact genome of Giardia muris reveals important steps in the evolution of intestinal protozoan parasites.</title>
        <authorList>
            <person name="Xu F."/>
            <person name="Jimenez-Gonzalez A."/>
            <person name="Einarsson E."/>
            <person name="Astvaldsson A."/>
            <person name="Peirasmaki D."/>
            <person name="Eckmann L."/>
            <person name="Andersson J.O."/>
            <person name="Svard S.G."/>
            <person name="Jerlstrom-Hultqvist J."/>
        </authorList>
    </citation>
    <scope>NUCLEOTIDE SEQUENCE [LARGE SCALE GENOMIC DNA]</scope>
    <source>
        <strain evidence="1 2">Roberts-Thomson</strain>
    </source>
</reference>
<keyword evidence="1" id="KW-0808">Transferase</keyword>
<dbReference type="OrthoDB" id="10255768at2759"/>
<keyword evidence="2" id="KW-1185">Reference proteome</keyword>
<name>A0A4Z1SNA6_GIAMU</name>
<dbReference type="GO" id="GO:0004662">
    <property type="term" value="F:CAAX-protein geranylgeranyltransferase activity"/>
    <property type="evidence" value="ECO:0007669"/>
    <property type="project" value="TreeGrafter"/>
</dbReference>
<evidence type="ECO:0000313" key="1">
    <source>
        <dbReference type="EMBL" id="TNJ27244.1"/>
    </source>
</evidence>
<accession>A0A4Z1SNA6</accession>
<dbReference type="GO" id="GO:0005953">
    <property type="term" value="C:CAAX-protein geranylgeranyltransferase complex"/>
    <property type="evidence" value="ECO:0007669"/>
    <property type="project" value="TreeGrafter"/>
</dbReference>
<sequence>MMKTPGPFETNFSDAQRELVGRVEASYTCGATDPGAYADAFRLAQSIPTNPTAYSVLLRCVREGSLGLERVISDSMNLCLAMPKSFQSWAYRLSIMSELPIARALEMHRVDDKQLIDQVLKKDRKNYHALDYHLSVLSRLVRTEGGSALIKDARKQFEQHILDDYKNNSAWAFRLSCLRLQLSVDRSDLEHLIQGEMRFIQPILELTPRNASLWDYVKGLHDLAMAAAMEADRQALYDLVCNYSSTDDDAAISPEAVMVRYLLLPVEERQLFIPLVQRLVLLDPERSEFWKRAAQRLEQREWPRSPE</sequence>
<protein>
    <submittedName>
        <fullName evidence="1">Protein geranylgeranyltransferase/Protein farnesyltransferase</fullName>
    </submittedName>
</protein>
<dbReference type="GO" id="GO:0004660">
    <property type="term" value="F:protein farnesyltransferase activity"/>
    <property type="evidence" value="ECO:0007669"/>
    <property type="project" value="TreeGrafter"/>
</dbReference>
<dbReference type="PANTHER" id="PTHR11129:SF1">
    <property type="entry name" value="PROTEIN FARNESYLTRANSFERASE_GERANYLGERANYLTRANSFERASE TYPE-1 SUBUNIT ALPHA"/>
    <property type="match status" value="1"/>
</dbReference>
<proteinExistence type="predicted"/>
<dbReference type="Gene3D" id="1.25.40.120">
    <property type="entry name" value="Protein prenylyltransferase"/>
    <property type="match status" value="1"/>
</dbReference>
<gene>
    <name evidence="1" type="ORF">GMRT_12399</name>
</gene>
<dbReference type="VEuPathDB" id="GiardiaDB:GMRT_12399"/>
<dbReference type="AlphaFoldDB" id="A0A4Z1SNA6"/>
<evidence type="ECO:0000313" key="2">
    <source>
        <dbReference type="Proteomes" id="UP000315496"/>
    </source>
</evidence>